<reference evidence="1" key="1">
    <citation type="submission" date="2022-09" db="EMBL/GenBank/DDBJ databases">
        <title>Culturomic study of gut microbiota in children with autism spectrum disorder.</title>
        <authorList>
            <person name="Efimov B.A."/>
            <person name="Chaplin A.V."/>
            <person name="Sokolova S.R."/>
            <person name="Pikina A.P."/>
            <person name="Korzhanova M."/>
            <person name="Belova V."/>
            <person name="Korostin D."/>
        </authorList>
    </citation>
    <scope>NUCLEOTIDE SEQUENCE</scope>
    <source>
        <strain evidence="1">ASD5510</strain>
    </source>
</reference>
<dbReference type="RefSeq" id="WP_227755327.1">
    <property type="nucleotide sequence ID" value="NZ_JAJAGH010000008.1"/>
</dbReference>
<dbReference type="AlphaFoldDB" id="A0A9J6QQE0"/>
<name>A0A9J6QQE0_9FIRM</name>
<dbReference type="Gene3D" id="2.170.16.10">
    <property type="entry name" value="Hedgehog/Intein (Hint) domain"/>
    <property type="match status" value="1"/>
</dbReference>
<proteinExistence type="predicted"/>
<dbReference type="GO" id="GO:0016539">
    <property type="term" value="P:intein-mediated protein splicing"/>
    <property type="evidence" value="ECO:0007669"/>
    <property type="project" value="InterPro"/>
</dbReference>
<organism evidence="1 2">
    <name type="scientific">Hominibacterium faecale</name>
    <dbReference type="NCBI Taxonomy" id="2839743"/>
    <lineage>
        <taxon>Bacteria</taxon>
        <taxon>Bacillati</taxon>
        <taxon>Bacillota</taxon>
        <taxon>Clostridia</taxon>
        <taxon>Peptostreptococcales</taxon>
        <taxon>Anaerovoracaceae</taxon>
        <taxon>Hominibacterium</taxon>
    </lineage>
</organism>
<dbReference type="Proteomes" id="UP001065549">
    <property type="component" value="Unassembled WGS sequence"/>
</dbReference>
<evidence type="ECO:0008006" key="3">
    <source>
        <dbReference type="Google" id="ProtNLM"/>
    </source>
</evidence>
<sequence>MLIKNQQLLKSTPQQLARKEKIIRLARSASDGACYLSPLEESHAQYMRDFFAGMTKENFPCTVSCMERTGAIAREKGLRRVTGDDLSDGWSDGIFVKNVEQKAGNYRIAAGATAVHPIWEMALEVDYYALEEGIPVLIEEGIPSFSFPAEQNVDAWLEISPKSLLKEPGGILMTACFIGQDDILRFKVKTLEFASFAENFDMLSKIHVLDPVKKHEQAEKQDEFIIVCYDRAPSSLEAYDYLLYYTQGDFYIPSRGQAVFADKNQRFVKALSVWSPGSSSTLSLVRKSGGGLAAFENEPDKDFSQFFSIYIDPDTKLPGFQWDFKNARWQAKNPLPIMEILEADYQLTVSYQVAGSEDVYHMMVYTGEIPEGEDKPIAPIKLYWGCLCRDTLITMADQSVKKIQNMKAGDLVYSDGGPLRVRELVTGTERKGVYKLTAGKDGEKAMELSLTGEHPLITDQGVRALLRIKSYIDDHGNVAFHQRLKRQDGEFVPIRSLELAVVDDNTVYNLELESANGERIPVEKGVFYANGLAVGDNQMQGYAAELDLEEKRQENGLPVSWETDVAAVERYFRGPDRSVILWKK</sequence>
<dbReference type="CDD" id="cd00081">
    <property type="entry name" value="Hint"/>
    <property type="match status" value="1"/>
</dbReference>
<evidence type="ECO:0000313" key="2">
    <source>
        <dbReference type="Proteomes" id="UP001065549"/>
    </source>
</evidence>
<comment type="caution">
    <text evidence="1">The sequence shown here is derived from an EMBL/GenBank/DDBJ whole genome shotgun (WGS) entry which is preliminary data.</text>
</comment>
<dbReference type="PROSITE" id="PS50817">
    <property type="entry name" value="INTEIN_N_TER"/>
    <property type="match status" value="1"/>
</dbReference>
<dbReference type="SUPFAM" id="SSF51294">
    <property type="entry name" value="Hedgehog/intein (Hint) domain"/>
    <property type="match status" value="1"/>
</dbReference>
<keyword evidence="2" id="KW-1185">Reference proteome</keyword>
<dbReference type="InterPro" id="IPR036844">
    <property type="entry name" value="Hint_dom_sf"/>
</dbReference>
<evidence type="ECO:0000313" key="1">
    <source>
        <dbReference type="EMBL" id="MCU7378226.1"/>
    </source>
</evidence>
<dbReference type="InterPro" id="IPR006141">
    <property type="entry name" value="Intein_N"/>
</dbReference>
<protein>
    <recommendedName>
        <fullName evidence="3">Hint domain-containing protein</fullName>
    </recommendedName>
</protein>
<dbReference type="EMBL" id="JAOSHN010000003">
    <property type="protein sequence ID" value="MCU7378226.1"/>
    <property type="molecule type" value="Genomic_DNA"/>
</dbReference>
<gene>
    <name evidence="1" type="ORF">OBO34_07640</name>
</gene>
<accession>A0A9J6QQE0</accession>